<proteinExistence type="predicted"/>
<gene>
    <name evidence="1" type="ORF">BSZ32_07045</name>
</gene>
<comment type="caution">
    <text evidence="1">The sequence shown here is derived from an EMBL/GenBank/DDBJ whole genome shotgun (WGS) entry which is preliminary data.</text>
</comment>
<dbReference type="EMBL" id="MQWA01000001">
    <property type="protein sequence ID" value="PQJ28287.1"/>
    <property type="molecule type" value="Genomic_DNA"/>
</dbReference>
<sequence>MSSPPKSRKAWWVTLGVTFCLFAFLLFLGTGRTCGGGARIYAINNGKQLSTALFSYASDHDGMYPNEQTAMAEFGEPGDTAEACFT</sequence>
<dbReference type="Proteomes" id="UP000239907">
    <property type="component" value="Unassembled WGS sequence"/>
</dbReference>
<dbReference type="AlphaFoldDB" id="A0A2S7U1B7"/>
<name>A0A2S7U1B7_9BACT</name>
<reference evidence="1 2" key="1">
    <citation type="submission" date="2016-12" db="EMBL/GenBank/DDBJ databases">
        <title>Study of bacterial adaptation to deep sea.</title>
        <authorList>
            <person name="Song J."/>
            <person name="Yoshizawa S."/>
            <person name="Kogure K."/>
        </authorList>
    </citation>
    <scope>NUCLEOTIDE SEQUENCE [LARGE SCALE GENOMIC DNA]</scope>
    <source>
        <strain evidence="1 2">SAORIC-165</strain>
    </source>
</reference>
<evidence type="ECO:0000313" key="1">
    <source>
        <dbReference type="EMBL" id="PQJ28287.1"/>
    </source>
</evidence>
<evidence type="ECO:0000313" key="2">
    <source>
        <dbReference type="Proteomes" id="UP000239907"/>
    </source>
</evidence>
<protein>
    <submittedName>
        <fullName evidence="1">Uncharacterized protein</fullName>
    </submittedName>
</protein>
<organism evidence="1 2">
    <name type="scientific">Rubritalea profundi</name>
    <dbReference type="NCBI Taxonomy" id="1658618"/>
    <lineage>
        <taxon>Bacteria</taxon>
        <taxon>Pseudomonadati</taxon>
        <taxon>Verrucomicrobiota</taxon>
        <taxon>Verrucomicrobiia</taxon>
        <taxon>Verrucomicrobiales</taxon>
        <taxon>Rubritaleaceae</taxon>
        <taxon>Rubritalea</taxon>
    </lineage>
</organism>
<keyword evidence="2" id="KW-1185">Reference proteome</keyword>
<accession>A0A2S7U1B7</accession>